<dbReference type="GO" id="GO:0016491">
    <property type="term" value="F:oxidoreductase activity"/>
    <property type="evidence" value="ECO:0007669"/>
    <property type="project" value="UniProtKB-KW"/>
</dbReference>
<gene>
    <name evidence="5" type="ORF">BCR39DRAFT_536605</name>
</gene>
<dbReference type="Pfam" id="PF02826">
    <property type="entry name" value="2-Hacid_dh_C"/>
    <property type="match status" value="1"/>
</dbReference>
<dbReference type="Gene3D" id="3.40.50.720">
    <property type="entry name" value="NAD(P)-binding Rossmann-like Domain"/>
    <property type="match status" value="2"/>
</dbReference>
<evidence type="ECO:0000313" key="6">
    <source>
        <dbReference type="Proteomes" id="UP000193986"/>
    </source>
</evidence>
<dbReference type="EMBL" id="MCFC01000035">
    <property type="protein sequence ID" value="ORY27887.1"/>
    <property type="molecule type" value="Genomic_DNA"/>
</dbReference>
<keyword evidence="2" id="KW-0520">NAD</keyword>
<evidence type="ECO:0000256" key="1">
    <source>
        <dbReference type="ARBA" id="ARBA00023002"/>
    </source>
</evidence>
<dbReference type="InterPro" id="IPR036291">
    <property type="entry name" value="NAD(P)-bd_dom_sf"/>
</dbReference>
<dbReference type="PANTHER" id="PTHR43333">
    <property type="entry name" value="2-HACID_DH_C DOMAIN-CONTAINING PROTEIN"/>
    <property type="match status" value="1"/>
</dbReference>
<reference evidence="5 6" key="1">
    <citation type="submission" date="2016-07" db="EMBL/GenBank/DDBJ databases">
        <title>Pervasive Adenine N6-methylation of Active Genes in Fungi.</title>
        <authorList>
            <consortium name="DOE Joint Genome Institute"/>
            <person name="Mondo S.J."/>
            <person name="Dannebaum R.O."/>
            <person name="Kuo R.C."/>
            <person name="Labutti K."/>
            <person name="Haridas S."/>
            <person name="Kuo A."/>
            <person name="Salamov A."/>
            <person name="Ahrendt S.R."/>
            <person name="Lipzen A."/>
            <person name="Sullivan W."/>
            <person name="Andreopoulos W.B."/>
            <person name="Clum A."/>
            <person name="Lindquist E."/>
            <person name="Daum C."/>
            <person name="Ramamoorthy G.K."/>
            <person name="Gryganskyi A."/>
            <person name="Culley D."/>
            <person name="Magnuson J.K."/>
            <person name="James T.Y."/>
            <person name="O'Malley M.A."/>
            <person name="Stajich J.E."/>
            <person name="Spatafora J.W."/>
            <person name="Visel A."/>
            <person name="Grigoriev I.V."/>
        </authorList>
    </citation>
    <scope>NUCLEOTIDE SEQUENCE [LARGE SCALE GENOMIC DNA]</scope>
    <source>
        <strain evidence="5 6">68-887.2</strain>
    </source>
</reference>
<sequence length="354" mass="38653">MTEYKTAAVTIEISDDKLAEIKTKFETVHYYPDGEFPDEYLASVDIWYPGLPTKVTSVEQVPRTKIVQLASAGANVFLAKDIMKTEQGKQQISVCSASGIHSLSIPQYIVANIVNLYMKAQVYTHLARTHAKWPQRTEILKMVNTAKAGEFNRSLFGKTVGMLGYGHIARETARLLKAFNCEIIAANSKGDRRPETGYAIPGTGDPDGSLPSEFYSTTDPKSFEAFLSRCDVLVASLPSTPATKYMLTPKHFDYLPTGAILINVGRGDLVKSEYILQALDAPNGLAGAALDVTDPEPLPDGHPLFTHPHVIVTPHASGNFEGYYDGGADVLLFQIDRLNRGESPVNVVDPAKGY</sequence>
<keyword evidence="1" id="KW-0560">Oxidoreductase</keyword>
<feature type="domain" description="D-isomer specific 2-hydroxyacid dehydrogenase NAD-binding" evidence="4">
    <location>
        <begin position="141"/>
        <end position="316"/>
    </location>
</feature>
<dbReference type="STRING" id="71784.A0A1Y2B081"/>
<dbReference type="FunFam" id="3.40.50.720:FF:000363">
    <property type="entry name" value="D-isomer specific 2-hydroxyacid dehydrogenase"/>
    <property type="match status" value="1"/>
</dbReference>
<protein>
    <submittedName>
        <fullName evidence="5">D-isomer specific 2-hydroxyacid dehydrogenase</fullName>
    </submittedName>
</protein>
<dbReference type="AlphaFoldDB" id="A0A1Y2B081"/>
<dbReference type="InterPro" id="IPR006140">
    <property type="entry name" value="D-isomer_DH_NAD-bd"/>
</dbReference>
<dbReference type="OrthoDB" id="298012at2759"/>
<feature type="region of interest" description="Disordered" evidence="3">
    <location>
        <begin position="194"/>
        <end position="214"/>
    </location>
</feature>
<comment type="caution">
    <text evidence="5">The sequence shown here is derived from an EMBL/GenBank/DDBJ whole genome shotgun (WGS) entry which is preliminary data.</text>
</comment>
<dbReference type="GO" id="GO:0051287">
    <property type="term" value="F:NAD binding"/>
    <property type="evidence" value="ECO:0007669"/>
    <property type="project" value="InterPro"/>
</dbReference>
<evidence type="ECO:0000256" key="3">
    <source>
        <dbReference type="SAM" id="MobiDB-lite"/>
    </source>
</evidence>
<evidence type="ECO:0000259" key="4">
    <source>
        <dbReference type="Pfam" id="PF02826"/>
    </source>
</evidence>
<name>A0A1Y2B081_9TREE</name>
<evidence type="ECO:0000256" key="2">
    <source>
        <dbReference type="ARBA" id="ARBA00023027"/>
    </source>
</evidence>
<dbReference type="PANTHER" id="PTHR43333:SF1">
    <property type="entry name" value="D-ISOMER SPECIFIC 2-HYDROXYACID DEHYDROGENASE NAD-BINDING DOMAIN-CONTAINING PROTEIN"/>
    <property type="match status" value="1"/>
</dbReference>
<keyword evidence="6" id="KW-1185">Reference proteome</keyword>
<dbReference type="InParanoid" id="A0A1Y2B081"/>
<accession>A0A1Y2B081</accession>
<dbReference type="Proteomes" id="UP000193986">
    <property type="component" value="Unassembled WGS sequence"/>
</dbReference>
<dbReference type="SUPFAM" id="SSF51735">
    <property type="entry name" value="NAD(P)-binding Rossmann-fold domains"/>
    <property type="match status" value="1"/>
</dbReference>
<proteinExistence type="predicted"/>
<evidence type="ECO:0000313" key="5">
    <source>
        <dbReference type="EMBL" id="ORY27887.1"/>
    </source>
</evidence>
<organism evidence="5 6">
    <name type="scientific">Naematelia encephala</name>
    <dbReference type="NCBI Taxonomy" id="71784"/>
    <lineage>
        <taxon>Eukaryota</taxon>
        <taxon>Fungi</taxon>
        <taxon>Dikarya</taxon>
        <taxon>Basidiomycota</taxon>
        <taxon>Agaricomycotina</taxon>
        <taxon>Tremellomycetes</taxon>
        <taxon>Tremellales</taxon>
        <taxon>Naemateliaceae</taxon>
        <taxon>Naematelia</taxon>
    </lineage>
</organism>